<comment type="caution">
    <text evidence="9">The sequence shown here is derived from an EMBL/GenBank/DDBJ whole genome shotgun (WGS) entry which is preliminary data.</text>
</comment>
<evidence type="ECO:0000256" key="5">
    <source>
        <dbReference type="ARBA" id="ARBA00023163"/>
    </source>
</evidence>
<dbReference type="SMART" id="SM00906">
    <property type="entry name" value="Fungal_trans"/>
    <property type="match status" value="1"/>
</dbReference>
<dbReference type="PANTHER" id="PTHR31313:SF4">
    <property type="entry name" value="CONIDIAL DEVELOPMENT PROTEIN FLUFFY"/>
    <property type="match status" value="1"/>
</dbReference>
<reference evidence="9" key="1">
    <citation type="submission" date="2023-06" db="EMBL/GenBank/DDBJ databases">
        <title>Genome-scale phylogeny and comparative genomics of the fungal order Sordariales.</title>
        <authorList>
            <consortium name="Lawrence Berkeley National Laboratory"/>
            <person name="Hensen N."/>
            <person name="Bonometti L."/>
            <person name="Westerberg I."/>
            <person name="Brannstrom I.O."/>
            <person name="Guillou S."/>
            <person name="Cros-Aarteil S."/>
            <person name="Calhoun S."/>
            <person name="Haridas S."/>
            <person name="Kuo A."/>
            <person name="Mondo S."/>
            <person name="Pangilinan J."/>
            <person name="Riley R."/>
            <person name="Labutti K."/>
            <person name="Andreopoulos B."/>
            <person name="Lipzen A."/>
            <person name="Chen C."/>
            <person name="Yanf M."/>
            <person name="Daum C."/>
            <person name="Ng V."/>
            <person name="Clum A."/>
            <person name="Steindorff A."/>
            <person name="Ohm R."/>
            <person name="Martin F."/>
            <person name="Silar P."/>
            <person name="Natvig D."/>
            <person name="Lalanne C."/>
            <person name="Gautier V."/>
            <person name="Ament-Velasquez S.L."/>
            <person name="Kruys A."/>
            <person name="Hutchinson M.I."/>
            <person name="Powell A.J."/>
            <person name="Barry K."/>
            <person name="Miller A.N."/>
            <person name="Grigoriev I.V."/>
            <person name="Debuchy R."/>
            <person name="Gladieux P."/>
            <person name="Thoren M.H."/>
            <person name="Johannesson H."/>
        </authorList>
    </citation>
    <scope>NUCLEOTIDE SEQUENCE</scope>
    <source>
        <strain evidence="9">CBS 307.81</strain>
    </source>
</reference>
<dbReference type="EMBL" id="JAULSY010000121">
    <property type="protein sequence ID" value="KAK0664478.1"/>
    <property type="molecule type" value="Genomic_DNA"/>
</dbReference>
<dbReference type="InterPro" id="IPR051615">
    <property type="entry name" value="Transcr_Regulatory_Elem"/>
</dbReference>
<dbReference type="Pfam" id="PF04082">
    <property type="entry name" value="Fungal_trans"/>
    <property type="match status" value="1"/>
</dbReference>
<evidence type="ECO:0000256" key="3">
    <source>
        <dbReference type="ARBA" id="ARBA00023015"/>
    </source>
</evidence>
<keyword evidence="10" id="KW-1185">Reference proteome</keyword>
<proteinExistence type="predicted"/>
<accession>A0AA40D6D3</accession>
<feature type="region of interest" description="Disordered" evidence="7">
    <location>
        <begin position="38"/>
        <end position="73"/>
    </location>
</feature>
<dbReference type="CDD" id="cd12148">
    <property type="entry name" value="fungal_TF_MHR"/>
    <property type="match status" value="1"/>
</dbReference>
<organism evidence="9 10">
    <name type="scientific">Cercophora samala</name>
    <dbReference type="NCBI Taxonomy" id="330535"/>
    <lineage>
        <taxon>Eukaryota</taxon>
        <taxon>Fungi</taxon>
        <taxon>Dikarya</taxon>
        <taxon>Ascomycota</taxon>
        <taxon>Pezizomycotina</taxon>
        <taxon>Sordariomycetes</taxon>
        <taxon>Sordariomycetidae</taxon>
        <taxon>Sordariales</taxon>
        <taxon>Lasiosphaeriaceae</taxon>
        <taxon>Cercophora</taxon>
    </lineage>
</organism>
<dbReference type="Proteomes" id="UP001174997">
    <property type="component" value="Unassembled WGS sequence"/>
</dbReference>
<keyword evidence="3" id="KW-0805">Transcription regulation</keyword>
<keyword evidence="2" id="KW-0862">Zinc</keyword>
<evidence type="ECO:0000256" key="7">
    <source>
        <dbReference type="SAM" id="MobiDB-lite"/>
    </source>
</evidence>
<evidence type="ECO:0000256" key="2">
    <source>
        <dbReference type="ARBA" id="ARBA00022833"/>
    </source>
</evidence>
<evidence type="ECO:0000256" key="4">
    <source>
        <dbReference type="ARBA" id="ARBA00023125"/>
    </source>
</evidence>
<evidence type="ECO:0000256" key="1">
    <source>
        <dbReference type="ARBA" id="ARBA00022723"/>
    </source>
</evidence>
<keyword evidence="5" id="KW-0804">Transcription</keyword>
<feature type="region of interest" description="Disordered" evidence="7">
    <location>
        <begin position="338"/>
        <end position="358"/>
    </location>
</feature>
<evidence type="ECO:0000313" key="10">
    <source>
        <dbReference type="Proteomes" id="UP001174997"/>
    </source>
</evidence>
<keyword evidence="6" id="KW-0539">Nucleus</keyword>
<evidence type="ECO:0000313" key="9">
    <source>
        <dbReference type="EMBL" id="KAK0664478.1"/>
    </source>
</evidence>
<sequence length="676" mass="74395">MGSAGVGYGSVPPRGMTGFPAGPSTGYMPLPSAYHAVSPVSSQPPYSIHTEDQQSSWGGHFSTQSHTTRSGSAPDIMNWSSSETIRPPPHSRVGSWIESQGSATDPARFRGLDGVLAPDMPEMRVPTATWTNITSDPALVQHLLALYFCWEYPTFASLSKEHFLRDFTDGRPRFCSSILVNALLALGCRFSSKPNTRSNPDDPYTSGDHFFKESQRLFYLETDHHNMTTIQALGIMSIREASCGRDSESWYYAGQSIRLAIEMGLHRVEDDGRDDDVAAVQAATFWGAFALDHAWSLATGTLPQCSCFPRLPPKPAIIDDIEASLWIPYTDDGKGITITGPPTTDGRLNSPSGTPLERSCEQPSNVRSVYKCFCELSELVHQSLYIMHSPGRPLTSKDLLAIYTQYLDWYDRIPEVLRLGHNFTPAVLFAHMYYHFAILLLFRPLIKLRIVGSGVSPRDVCSQAADAISGLLRSYSQLYTLRRTPSFVPYFVLTSSIMHLAIGAARSEERNRSAEAGGESNQSLKTASQIDPRVADALSRGIADLTEMAPCHHFAEQALNILRFLAKKWDINVDIQVAKGEASLSTEPDINDSATRPSTSSLNFFAPNFTESDFNCTWGEGDGTAPGTEKGHKVQPAGAERISNSMENPMFWPFPMQGRPILATGKELEEAGFELL</sequence>
<evidence type="ECO:0000259" key="8">
    <source>
        <dbReference type="SMART" id="SM00906"/>
    </source>
</evidence>
<dbReference type="PANTHER" id="PTHR31313">
    <property type="entry name" value="TY1 ENHANCER ACTIVATOR"/>
    <property type="match status" value="1"/>
</dbReference>
<gene>
    <name evidence="9" type="ORF">QBC41DRAFT_328608</name>
</gene>
<dbReference type="GO" id="GO:0008270">
    <property type="term" value="F:zinc ion binding"/>
    <property type="evidence" value="ECO:0007669"/>
    <property type="project" value="InterPro"/>
</dbReference>
<dbReference type="GO" id="GO:0003677">
    <property type="term" value="F:DNA binding"/>
    <property type="evidence" value="ECO:0007669"/>
    <property type="project" value="UniProtKB-KW"/>
</dbReference>
<dbReference type="GO" id="GO:0006351">
    <property type="term" value="P:DNA-templated transcription"/>
    <property type="evidence" value="ECO:0007669"/>
    <property type="project" value="InterPro"/>
</dbReference>
<name>A0AA40D6D3_9PEZI</name>
<feature type="compositionally biased region" description="Polar residues" evidence="7">
    <location>
        <begin position="53"/>
        <end position="71"/>
    </location>
</feature>
<keyword evidence="1" id="KW-0479">Metal-binding</keyword>
<keyword evidence="4" id="KW-0238">DNA-binding</keyword>
<feature type="domain" description="Xylanolytic transcriptional activator regulatory" evidence="8">
    <location>
        <begin position="249"/>
        <end position="321"/>
    </location>
</feature>
<dbReference type="InterPro" id="IPR007219">
    <property type="entry name" value="XnlR_reg_dom"/>
</dbReference>
<dbReference type="AlphaFoldDB" id="A0AA40D6D3"/>
<evidence type="ECO:0000256" key="6">
    <source>
        <dbReference type="ARBA" id="ARBA00023242"/>
    </source>
</evidence>
<protein>
    <submittedName>
        <fullName evidence="9">Fungal-specific transcription factor domain-containing protein</fullName>
    </submittedName>
</protein>